<dbReference type="KEGG" id="kfa:Q73A0000_03540"/>
<keyword evidence="2" id="KW-0238">DNA-binding</keyword>
<evidence type="ECO:0000256" key="3">
    <source>
        <dbReference type="ARBA" id="ARBA00023163"/>
    </source>
</evidence>
<keyword evidence="6" id="KW-1185">Reference proteome</keyword>
<keyword evidence="3" id="KW-0804">Transcription</keyword>
<dbReference type="GO" id="GO:0043565">
    <property type="term" value="F:sequence-specific DNA binding"/>
    <property type="evidence" value="ECO:0007669"/>
    <property type="project" value="InterPro"/>
</dbReference>
<dbReference type="InterPro" id="IPR018060">
    <property type="entry name" value="HTH_AraC"/>
</dbReference>
<sequence>MEQFPLTILTEKDLFEKVEIEKLYQQEHPTTLFVRKGQANLSVQINKVQLSANTVLILDPKSTYKIHSVSPDFEGRIVVYENDYVQKLGLKLNKLQVFKHFKSHLNNIDYLPEKEHNLLWTEIDLLAELLKNDISLDYKEDIVDHLFSAFIYGLAGALLKQEELGKTTMTRQEEITFEFVKNVFENFRSEKLLQFYADKQNLTIRHLSSVVKSITQKTANQVISEFVMNESKILLTSSKISIQEIANDLQFSDPYSFSHFFKKHSGMSPIQYRTEPN</sequence>
<evidence type="ECO:0000313" key="5">
    <source>
        <dbReference type="EMBL" id="QOW09503.1"/>
    </source>
</evidence>
<feature type="domain" description="HTH araC/xylS-type" evidence="4">
    <location>
        <begin position="177"/>
        <end position="275"/>
    </location>
</feature>
<accession>A0A7M2Y828</accession>
<keyword evidence="1" id="KW-0805">Transcription regulation</keyword>
<dbReference type="PANTHER" id="PTHR43280">
    <property type="entry name" value="ARAC-FAMILY TRANSCRIPTIONAL REGULATOR"/>
    <property type="match status" value="1"/>
</dbReference>
<dbReference type="InterPro" id="IPR009057">
    <property type="entry name" value="Homeodomain-like_sf"/>
</dbReference>
<dbReference type="SUPFAM" id="SSF46689">
    <property type="entry name" value="Homeodomain-like"/>
    <property type="match status" value="1"/>
</dbReference>
<evidence type="ECO:0000313" key="6">
    <source>
        <dbReference type="Proteomes" id="UP000594195"/>
    </source>
</evidence>
<name>A0A7M2Y828_9FLAO</name>
<evidence type="ECO:0000256" key="1">
    <source>
        <dbReference type="ARBA" id="ARBA00023015"/>
    </source>
</evidence>
<organism evidence="5 6">
    <name type="scientific">Kaistella flava</name>
    <name type="common">ex Peng et al. 2021</name>
    <dbReference type="NCBI Taxonomy" id="2038776"/>
    <lineage>
        <taxon>Bacteria</taxon>
        <taxon>Pseudomonadati</taxon>
        <taxon>Bacteroidota</taxon>
        <taxon>Flavobacteriia</taxon>
        <taxon>Flavobacteriales</taxon>
        <taxon>Weeksellaceae</taxon>
        <taxon>Chryseobacterium group</taxon>
        <taxon>Kaistella</taxon>
    </lineage>
</organism>
<dbReference type="SMART" id="SM00342">
    <property type="entry name" value="HTH_ARAC"/>
    <property type="match status" value="1"/>
</dbReference>
<dbReference type="Proteomes" id="UP000594195">
    <property type="component" value="Chromosome"/>
</dbReference>
<gene>
    <name evidence="5" type="ORF">Q73A0000_03540</name>
</gene>
<dbReference type="RefSeq" id="WP_193812717.1">
    <property type="nucleotide sequence ID" value="NZ_CP040442.1"/>
</dbReference>
<dbReference type="Pfam" id="PF12833">
    <property type="entry name" value="HTH_18"/>
    <property type="match status" value="1"/>
</dbReference>
<protein>
    <submittedName>
        <fullName evidence="5">Helix-turn-helix domain-containing protein</fullName>
    </submittedName>
</protein>
<proteinExistence type="predicted"/>
<evidence type="ECO:0000256" key="2">
    <source>
        <dbReference type="ARBA" id="ARBA00023125"/>
    </source>
</evidence>
<dbReference type="AlphaFoldDB" id="A0A7M2Y828"/>
<dbReference type="PANTHER" id="PTHR43280:SF32">
    <property type="entry name" value="TRANSCRIPTIONAL REGULATORY PROTEIN"/>
    <property type="match status" value="1"/>
</dbReference>
<dbReference type="PROSITE" id="PS01124">
    <property type="entry name" value="HTH_ARAC_FAMILY_2"/>
    <property type="match status" value="1"/>
</dbReference>
<dbReference type="Gene3D" id="1.10.10.60">
    <property type="entry name" value="Homeodomain-like"/>
    <property type="match status" value="1"/>
</dbReference>
<dbReference type="EMBL" id="CP040442">
    <property type="protein sequence ID" value="QOW09503.1"/>
    <property type="molecule type" value="Genomic_DNA"/>
</dbReference>
<dbReference type="GO" id="GO:0003700">
    <property type="term" value="F:DNA-binding transcription factor activity"/>
    <property type="evidence" value="ECO:0007669"/>
    <property type="project" value="InterPro"/>
</dbReference>
<reference evidence="5 6" key="1">
    <citation type="submission" date="2019-05" db="EMBL/GenBank/DDBJ databases">
        <title>Chryseobacterium sp. isolated from King George Island, maritime Antarctica.</title>
        <authorList>
            <person name="Peng X."/>
        </authorList>
    </citation>
    <scope>NUCLEOTIDE SEQUENCE [LARGE SCALE GENOMIC DNA]</scope>
    <source>
        <strain evidence="5 6">7-3A</strain>
    </source>
</reference>
<evidence type="ECO:0000259" key="4">
    <source>
        <dbReference type="PROSITE" id="PS01124"/>
    </source>
</evidence>